<feature type="transmembrane region" description="Helical" evidence="1">
    <location>
        <begin position="85"/>
        <end position="103"/>
    </location>
</feature>
<feature type="transmembrane region" description="Helical" evidence="1">
    <location>
        <begin position="293"/>
        <end position="318"/>
    </location>
</feature>
<dbReference type="Proteomes" id="UP000782554">
    <property type="component" value="Unassembled WGS sequence"/>
</dbReference>
<sequence>MERAPFVTPAMSILLDAVRGGAAIVVLLGHMVQTGIYTGPYPFGPLAQHNAVVVFFVLSGLVIAHSVADHRGTLRDYAIARATRILPVSLFALGFGTAIYAIVTAFDLEPALQLAPYDRLSPATVLLPAAFLSESWQGVGPVWNPPYWSLAYEVWFYALFGAAYWLEGRRRVAWLAVLGLVAGWRILLMLPIWLMGAALARYAGDWQPTRTKALQLALAGVIALFVASDLGHVASLAMYVVHAQVDYPLKNSNYFLTDYLFGAGIALLFVAARPFAEAGHARLHAQRGPIRWLAGFSFSLYILHWPMLSVLSACGIGAGDNPFGFAALAAGIVGLCAAIARITEYRSRDLRRWVTARLARRSQPLPA</sequence>
<feature type="transmembrane region" description="Helical" evidence="1">
    <location>
        <begin position="216"/>
        <end position="241"/>
    </location>
</feature>
<evidence type="ECO:0000256" key="1">
    <source>
        <dbReference type="SAM" id="Phobius"/>
    </source>
</evidence>
<feature type="transmembrane region" description="Helical" evidence="1">
    <location>
        <begin position="324"/>
        <end position="343"/>
    </location>
</feature>
<dbReference type="EMBL" id="JAIGNU010000001">
    <property type="protein sequence ID" value="MBX7500299.1"/>
    <property type="molecule type" value="Genomic_DNA"/>
</dbReference>
<protein>
    <submittedName>
        <fullName evidence="3">Acyltransferase</fullName>
    </submittedName>
</protein>
<dbReference type="GO" id="GO:0016746">
    <property type="term" value="F:acyltransferase activity"/>
    <property type="evidence" value="ECO:0007669"/>
    <property type="project" value="UniProtKB-KW"/>
</dbReference>
<reference evidence="3 4" key="1">
    <citation type="submission" date="2021-08" db="EMBL/GenBank/DDBJ databases">
        <title>Comparative Genomics Analysis of the Genus Qipengyuania Reveals Extensive Genetic Diversity and Metabolic Versatility, Including the Description of Fifteen Novel Species.</title>
        <authorList>
            <person name="Liu Y."/>
        </authorList>
    </citation>
    <scope>NUCLEOTIDE SEQUENCE [LARGE SCALE GENOMIC DNA]</scope>
    <source>
        <strain evidence="3 4">YG27</strain>
    </source>
</reference>
<keyword evidence="1" id="KW-1133">Transmembrane helix</keyword>
<keyword evidence="3" id="KW-0808">Transferase</keyword>
<gene>
    <name evidence="3" type="ORF">K3181_02420</name>
</gene>
<feature type="domain" description="Acyltransferase 3" evidence="2">
    <location>
        <begin position="15"/>
        <end position="340"/>
    </location>
</feature>
<dbReference type="InterPro" id="IPR002656">
    <property type="entry name" value="Acyl_transf_3_dom"/>
</dbReference>
<proteinExistence type="predicted"/>
<keyword evidence="1" id="KW-0472">Membrane</keyword>
<keyword evidence="3" id="KW-0012">Acyltransferase</keyword>
<feature type="transmembrane region" description="Helical" evidence="1">
    <location>
        <begin position="253"/>
        <end position="272"/>
    </location>
</feature>
<keyword evidence="1" id="KW-0812">Transmembrane</keyword>
<evidence type="ECO:0000313" key="4">
    <source>
        <dbReference type="Proteomes" id="UP000782554"/>
    </source>
</evidence>
<evidence type="ECO:0000259" key="2">
    <source>
        <dbReference type="Pfam" id="PF01757"/>
    </source>
</evidence>
<accession>A0ABS7JRM7</accession>
<feature type="transmembrane region" description="Helical" evidence="1">
    <location>
        <begin position="46"/>
        <end position="64"/>
    </location>
</feature>
<dbReference type="PANTHER" id="PTHR23028">
    <property type="entry name" value="ACETYLTRANSFERASE"/>
    <property type="match status" value="1"/>
</dbReference>
<dbReference type="PANTHER" id="PTHR23028:SF131">
    <property type="entry name" value="BLR2367 PROTEIN"/>
    <property type="match status" value="1"/>
</dbReference>
<dbReference type="InterPro" id="IPR050879">
    <property type="entry name" value="Acyltransferase_3"/>
</dbReference>
<keyword evidence="4" id="KW-1185">Reference proteome</keyword>
<organism evidence="3 4">
    <name type="scientific">Qipengyuania mesophila</name>
    <dbReference type="NCBI Taxonomy" id="2867246"/>
    <lineage>
        <taxon>Bacteria</taxon>
        <taxon>Pseudomonadati</taxon>
        <taxon>Pseudomonadota</taxon>
        <taxon>Alphaproteobacteria</taxon>
        <taxon>Sphingomonadales</taxon>
        <taxon>Erythrobacteraceae</taxon>
        <taxon>Qipengyuania</taxon>
    </lineage>
</organism>
<feature type="transmembrane region" description="Helical" evidence="1">
    <location>
        <begin position="172"/>
        <end position="195"/>
    </location>
</feature>
<dbReference type="Pfam" id="PF01757">
    <property type="entry name" value="Acyl_transf_3"/>
    <property type="match status" value="1"/>
</dbReference>
<dbReference type="RefSeq" id="WP_221600436.1">
    <property type="nucleotide sequence ID" value="NZ_JAIGNU010000001.1"/>
</dbReference>
<comment type="caution">
    <text evidence="3">The sequence shown here is derived from an EMBL/GenBank/DDBJ whole genome shotgun (WGS) entry which is preliminary data.</text>
</comment>
<name>A0ABS7JRM7_9SPHN</name>
<evidence type="ECO:0000313" key="3">
    <source>
        <dbReference type="EMBL" id="MBX7500299.1"/>
    </source>
</evidence>